<dbReference type="AlphaFoldDB" id="A0ABD3DGN8"/>
<reference evidence="3" key="1">
    <citation type="journal article" date="2024" name="IScience">
        <title>Strigolactones Initiate the Formation of Haustorium-like Structures in Castilleja.</title>
        <authorList>
            <person name="Buerger M."/>
            <person name="Peterson D."/>
            <person name="Chory J."/>
        </authorList>
    </citation>
    <scope>NUCLEOTIDE SEQUENCE [LARGE SCALE GENOMIC DNA]</scope>
</reference>
<evidence type="ECO:0000313" key="2">
    <source>
        <dbReference type="EMBL" id="KAL3640309.1"/>
    </source>
</evidence>
<dbReference type="EMBL" id="JAVIJP010000017">
    <property type="protein sequence ID" value="KAL3640309.1"/>
    <property type="molecule type" value="Genomic_DNA"/>
</dbReference>
<comment type="caution">
    <text evidence="2">The sequence shown here is derived from an EMBL/GenBank/DDBJ whole genome shotgun (WGS) entry which is preliminary data.</text>
</comment>
<sequence>MEKLSTFKEINALSTWDECKELVDDTPVYRSLGEESLCMESFNEYVSGLQEKTKEKERKREEEKCQKGEIARRKKRERTEKRGKRTEIGNIRGVTRARLMIWVPIEMTKRSRKCRDDMAVTVKSQERLLIANLPAANPT</sequence>
<feature type="compositionally biased region" description="Basic and acidic residues" evidence="1">
    <location>
        <begin position="51"/>
        <end position="71"/>
    </location>
</feature>
<protein>
    <submittedName>
        <fullName evidence="2">Uncharacterized protein</fullName>
    </submittedName>
</protein>
<accession>A0ABD3DGN8</accession>
<dbReference type="InterPro" id="IPR036517">
    <property type="entry name" value="FF_domain_sf"/>
</dbReference>
<organism evidence="2 3">
    <name type="scientific">Castilleja foliolosa</name>
    <dbReference type="NCBI Taxonomy" id="1961234"/>
    <lineage>
        <taxon>Eukaryota</taxon>
        <taxon>Viridiplantae</taxon>
        <taxon>Streptophyta</taxon>
        <taxon>Embryophyta</taxon>
        <taxon>Tracheophyta</taxon>
        <taxon>Spermatophyta</taxon>
        <taxon>Magnoliopsida</taxon>
        <taxon>eudicotyledons</taxon>
        <taxon>Gunneridae</taxon>
        <taxon>Pentapetalae</taxon>
        <taxon>asterids</taxon>
        <taxon>lamiids</taxon>
        <taxon>Lamiales</taxon>
        <taxon>Orobanchaceae</taxon>
        <taxon>Pedicularideae</taxon>
        <taxon>Castillejinae</taxon>
        <taxon>Castilleja</taxon>
    </lineage>
</organism>
<dbReference type="Gene3D" id="1.10.10.440">
    <property type="entry name" value="FF domain"/>
    <property type="match status" value="1"/>
</dbReference>
<proteinExistence type="predicted"/>
<feature type="region of interest" description="Disordered" evidence="1">
    <location>
        <begin position="50"/>
        <end position="89"/>
    </location>
</feature>
<dbReference type="SUPFAM" id="SSF81698">
    <property type="entry name" value="FF domain"/>
    <property type="match status" value="1"/>
</dbReference>
<evidence type="ECO:0000313" key="3">
    <source>
        <dbReference type="Proteomes" id="UP001632038"/>
    </source>
</evidence>
<dbReference type="Proteomes" id="UP001632038">
    <property type="component" value="Unassembled WGS sequence"/>
</dbReference>
<name>A0ABD3DGN8_9LAMI</name>
<keyword evidence="3" id="KW-1185">Reference proteome</keyword>
<evidence type="ECO:0000256" key="1">
    <source>
        <dbReference type="SAM" id="MobiDB-lite"/>
    </source>
</evidence>
<feature type="compositionally biased region" description="Basic residues" evidence="1">
    <location>
        <begin position="72"/>
        <end position="84"/>
    </location>
</feature>
<gene>
    <name evidence="2" type="ORF">CASFOL_015277</name>
</gene>